<keyword evidence="4 10" id="KW-0285">Flavoprotein</keyword>
<reference evidence="11" key="1">
    <citation type="submission" date="2020-03" db="EMBL/GenBank/DDBJ databases">
        <title>Studies in the Genomics of Life Span.</title>
        <authorList>
            <person name="Glass D."/>
        </authorList>
    </citation>
    <scope>NUCLEOTIDE SEQUENCE</scope>
    <source>
        <strain evidence="11">SUZIE</strain>
        <tissue evidence="11">Muscle</tissue>
    </source>
</reference>
<evidence type="ECO:0000256" key="9">
    <source>
        <dbReference type="ARBA" id="ARBA00023033"/>
    </source>
</evidence>
<dbReference type="InterPro" id="IPR050346">
    <property type="entry name" value="FMO-like"/>
</dbReference>
<dbReference type="GO" id="GO:0005789">
    <property type="term" value="C:endoplasmic reticulum membrane"/>
    <property type="evidence" value="ECO:0007669"/>
    <property type="project" value="UniProtKB-SubCell"/>
</dbReference>
<evidence type="ECO:0000256" key="5">
    <source>
        <dbReference type="ARBA" id="ARBA00022824"/>
    </source>
</evidence>
<keyword evidence="8 10" id="KW-0560">Oxidoreductase</keyword>
<dbReference type="EC" id="1.-.-.-" evidence="10"/>
<dbReference type="Gene3D" id="3.50.50.60">
    <property type="entry name" value="FAD/NAD(P)-binding domain"/>
    <property type="match status" value="1"/>
</dbReference>
<dbReference type="Pfam" id="PF00743">
    <property type="entry name" value="FMO-like"/>
    <property type="match status" value="1"/>
</dbReference>
<keyword evidence="6 10" id="KW-0274">FAD</keyword>
<sequence>MMWFSDYTIPDHYLNFMHNSQVLEYFRMYAKDFNLLKYIQFKITVYSVKKRPDFSTLGQWEVVTECEGKKEVNVFDGDMVCTGHHTNARLPLESFPGLIQSLGAIMSIEELQGCWATQVFKGLKKFFSQSEMMADITKIQEEMAER</sequence>
<keyword evidence="5" id="KW-0256">Endoplasmic reticulum</keyword>
<comment type="similarity">
    <text evidence="3 10">Belongs to the FMO family.</text>
</comment>
<comment type="cofactor">
    <cofactor evidence="1 10">
        <name>FAD</name>
        <dbReference type="ChEBI" id="CHEBI:57692"/>
    </cofactor>
</comment>
<dbReference type="InterPro" id="IPR036188">
    <property type="entry name" value="FAD/NAD-bd_sf"/>
</dbReference>
<evidence type="ECO:0000256" key="2">
    <source>
        <dbReference type="ARBA" id="ARBA00004586"/>
    </source>
</evidence>
<dbReference type="GO" id="GO:0050661">
    <property type="term" value="F:NADP binding"/>
    <property type="evidence" value="ECO:0007669"/>
    <property type="project" value="InterPro"/>
</dbReference>
<comment type="subcellular location">
    <subcellularLocation>
        <location evidence="2">Endoplasmic reticulum membrane</location>
    </subcellularLocation>
</comment>
<dbReference type="PRINTS" id="PR00370">
    <property type="entry name" value="FMOXYGENASE"/>
</dbReference>
<organism evidence="11 12">
    <name type="scientific">Sciurus carolinensis</name>
    <name type="common">Eastern gray squirrel</name>
    <dbReference type="NCBI Taxonomy" id="30640"/>
    <lineage>
        <taxon>Eukaryota</taxon>
        <taxon>Metazoa</taxon>
        <taxon>Chordata</taxon>
        <taxon>Craniata</taxon>
        <taxon>Vertebrata</taxon>
        <taxon>Euteleostomi</taxon>
        <taxon>Mammalia</taxon>
        <taxon>Eutheria</taxon>
        <taxon>Euarchontoglires</taxon>
        <taxon>Glires</taxon>
        <taxon>Rodentia</taxon>
        <taxon>Sciuromorpha</taxon>
        <taxon>Sciuridae</taxon>
        <taxon>Sciurinae</taxon>
        <taxon>Sciurini</taxon>
        <taxon>Sciurus</taxon>
    </lineage>
</organism>
<evidence type="ECO:0000256" key="3">
    <source>
        <dbReference type="ARBA" id="ARBA00009183"/>
    </source>
</evidence>
<dbReference type="AlphaFoldDB" id="A0AA41N3W5"/>
<dbReference type="PANTHER" id="PTHR23023">
    <property type="entry name" value="DIMETHYLANILINE MONOOXYGENASE"/>
    <property type="match status" value="1"/>
</dbReference>
<accession>A0AA41N3W5</accession>
<proteinExistence type="inferred from homology"/>
<gene>
    <name evidence="11" type="ORF">SUZIE_171800</name>
</gene>
<evidence type="ECO:0000256" key="7">
    <source>
        <dbReference type="ARBA" id="ARBA00022857"/>
    </source>
</evidence>
<dbReference type="InterPro" id="IPR020946">
    <property type="entry name" value="Flavin_mOase-like"/>
</dbReference>
<dbReference type="GO" id="GO:0004499">
    <property type="term" value="F:N,N-dimethylaniline monooxygenase activity"/>
    <property type="evidence" value="ECO:0007669"/>
    <property type="project" value="InterPro"/>
</dbReference>
<dbReference type="GO" id="GO:0050660">
    <property type="term" value="F:flavin adenine dinucleotide binding"/>
    <property type="evidence" value="ECO:0007669"/>
    <property type="project" value="InterPro"/>
</dbReference>
<dbReference type="SUPFAM" id="SSF51905">
    <property type="entry name" value="FAD/NAD(P)-binding domain"/>
    <property type="match status" value="1"/>
</dbReference>
<evidence type="ECO:0000256" key="6">
    <source>
        <dbReference type="ARBA" id="ARBA00022827"/>
    </source>
</evidence>
<evidence type="ECO:0000256" key="4">
    <source>
        <dbReference type="ARBA" id="ARBA00022630"/>
    </source>
</evidence>
<dbReference type="EMBL" id="JAATJV010385598">
    <property type="protein sequence ID" value="MBZ3883193.1"/>
    <property type="molecule type" value="Genomic_DNA"/>
</dbReference>
<evidence type="ECO:0000313" key="11">
    <source>
        <dbReference type="EMBL" id="MBZ3883193.1"/>
    </source>
</evidence>
<keyword evidence="12" id="KW-1185">Reference proteome</keyword>
<evidence type="ECO:0000256" key="1">
    <source>
        <dbReference type="ARBA" id="ARBA00001974"/>
    </source>
</evidence>
<evidence type="ECO:0000313" key="12">
    <source>
        <dbReference type="Proteomes" id="UP001166674"/>
    </source>
</evidence>
<keyword evidence="7" id="KW-0521">NADP</keyword>
<protein>
    <recommendedName>
        <fullName evidence="10">Flavin-containing monooxygenase</fullName>
        <ecNumber evidence="10">1.-.-.-</ecNumber>
    </recommendedName>
</protein>
<evidence type="ECO:0000256" key="10">
    <source>
        <dbReference type="RuleBase" id="RU361177"/>
    </source>
</evidence>
<dbReference type="InterPro" id="IPR000960">
    <property type="entry name" value="Flavin_mOase"/>
</dbReference>
<dbReference type="Proteomes" id="UP001166674">
    <property type="component" value="Unassembled WGS sequence"/>
</dbReference>
<evidence type="ECO:0000256" key="8">
    <source>
        <dbReference type="ARBA" id="ARBA00023002"/>
    </source>
</evidence>
<comment type="caution">
    <text evidence="11">The sequence shown here is derived from an EMBL/GenBank/DDBJ whole genome shotgun (WGS) entry which is preliminary data.</text>
</comment>
<name>A0AA41N3W5_SCICA</name>
<keyword evidence="9 10" id="KW-0503">Monooxygenase</keyword>